<dbReference type="InterPro" id="IPR009010">
    <property type="entry name" value="Asp_de-COase-like_dom_sf"/>
</dbReference>
<evidence type="ECO:0000313" key="5">
    <source>
        <dbReference type="EMBL" id="BBJ43215.1"/>
    </source>
</evidence>
<dbReference type="SUPFAM" id="SSF50692">
    <property type="entry name" value="ADC-like"/>
    <property type="match status" value="1"/>
</dbReference>
<dbReference type="GO" id="GO:0030288">
    <property type="term" value="C:outer membrane-bounded periplasmic space"/>
    <property type="evidence" value="ECO:0007669"/>
    <property type="project" value="TreeGrafter"/>
</dbReference>
<evidence type="ECO:0000256" key="1">
    <source>
        <dbReference type="ARBA" id="ARBA00001942"/>
    </source>
</evidence>
<dbReference type="Proteomes" id="UP000463951">
    <property type="component" value="Chromosome"/>
</dbReference>
<evidence type="ECO:0000313" key="6">
    <source>
        <dbReference type="Proteomes" id="UP000463951"/>
    </source>
</evidence>
<dbReference type="EMBL" id="AP019620">
    <property type="protein sequence ID" value="BBJ43215.1"/>
    <property type="molecule type" value="Genomic_DNA"/>
</dbReference>
<dbReference type="GO" id="GO:0009061">
    <property type="term" value="P:anaerobic respiration"/>
    <property type="evidence" value="ECO:0007669"/>
    <property type="project" value="TreeGrafter"/>
</dbReference>
<comment type="cofactor">
    <cofactor evidence="1">
        <name>Mo-bis(molybdopterin guanine dinucleotide)</name>
        <dbReference type="ChEBI" id="CHEBI:60539"/>
    </cofactor>
</comment>
<evidence type="ECO:0000259" key="4">
    <source>
        <dbReference type="Pfam" id="PF01568"/>
    </source>
</evidence>
<reference evidence="5 6" key="1">
    <citation type="journal article" date="2020" name="Int. J. Syst. Evol. Microbiol.">
        <title>Reclassification of Streptomyces castelarensis and Streptomyces sporoclivatus as later heterotypic synonyms of Streptomyces antimycoticus.</title>
        <authorList>
            <person name="Komaki H."/>
            <person name="Tamura T."/>
        </authorList>
    </citation>
    <scope>NUCLEOTIDE SEQUENCE [LARGE SCALE GENOMIC DNA]</scope>
    <source>
        <strain evidence="5 6">NBRC 100767</strain>
    </source>
</reference>
<name>A0A499UMI8_9ACTN</name>
<dbReference type="CDD" id="cd02793">
    <property type="entry name" value="MopB_CT_DMSOR-BSOR-TMAOR"/>
    <property type="match status" value="1"/>
</dbReference>
<dbReference type="GO" id="GO:0030151">
    <property type="term" value="F:molybdenum ion binding"/>
    <property type="evidence" value="ECO:0007669"/>
    <property type="project" value="TreeGrafter"/>
</dbReference>
<sequence>MAFFAKFFLRHKLHSQLDHAPLSRNAKIGGREPLHITPRDAAARGLADGDVVRVFNDRGAFLAGVRCDPDLLPGVVQVSTGSWCVPMEPGVPGSLEKHGNPNVVTLDKGTSRLAQGSVAQTCLVEVEKCDDSTAVTAFDLPRIVTAEQA</sequence>
<dbReference type="InterPro" id="IPR041954">
    <property type="entry name" value="CT_DMSOR/BSOR/TMAOR"/>
</dbReference>
<keyword evidence="2" id="KW-0500">Molybdenum</keyword>
<evidence type="ECO:0000256" key="2">
    <source>
        <dbReference type="ARBA" id="ARBA00022505"/>
    </source>
</evidence>
<dbReference type="PANTHER" id="PTHR43742">
    <property type="entry name" value="TRIMETHYLAMINE-N-OXIDE REDUCTASE"/>
    <property type="match status" value="1"/>
</dbReference>
<organism evidence="5 6">
    <name type="scientific">Streptomyces antimycoticus</name>
    <dbReference type="NCBI Taxonomy" id="68175"/>
    <lineage>
        <taxon>Bacteria</taxon>
        <taxon>Bacillati</taxon>
        <taxon>Actinomycetota</taxon>
        <taxon>Actinomycetes</taxon>
        <taxon>Kitasatosporales</taxon>
        <taxon>Streptomycetaceae</taxon>
        <taxon>Streptomyces</taxon>
        <taxon>Streptomyces violaceusniger group</taxon>
    </lineage>
</organism>
<accession>A0A499UMI8</accession>
<dbReference type="Gene3D" id="2.40.40.20">
    <property type="match status" value="1"/>
</dbReference>
<dbReference type="AlphaFoldDB" id="A0A499UMI8"/>
<proteinExistence type="predicted"/>
<dbReference type="InterPro" id="IPR050612">
    <property type="entry name" value="Prok_Mopterin_Oxidored"/>
</dbReference>
<feature type="domain" description="Molybdopterin dinucleotide-binding" evidence="4">
    <location>
        <begin position="11"/>
        <end position="122"/>
    </location>
</feature>
<dbReference type="Pfam" id="PF01568">
    <property type="entry name" value="Molydop_binding"/>
    <property type="match status" value="1"/>
</dbReference>
<dbReference type="InterPro" id="IPR006657">
    <property type="entry name" value="MoPterin_dinucl-bd_dom"/>
</dbReference>
<evidence type="ECO:0000256" key="3">
    <source>
        <dbReference type="ARBA" id="ARBA00023002"/>
    </source>
</evidence>
<gene>
    <name evidence="5" type="ORF">SSPO_059330</name>
</gene>
<dbReference type="GO" id="GO:0009055">
    <property type="term" value="F:electron transfer activity"/>
    <property type="evidence" value="ECO:0007669"/>
    <property type="project" value="TreeGrafter"/>
</dbReference>
<dbReference type="GO" id="GO:0043546">
    <property type="term" value="F:molybdopterin cofactor binding"/>
    <property type="evidence" value="ECO:0007669"/>
    <property type="project" value="InterPro"/>
</dbReference>
<keyword evidence="3" id="KW-0560">Oxidoreductase</keyword>
<dbReference type="PANTHER" id="PTHR43742:SF10">
    <property type="entry name" value="TRIMETHYLAMINE-N-OXIDE REDUCTASE 2"/>
    <property type="match status" value="1"/>
</dbReference>
<dbReference type="GO" id="GO:0016491">
    <property type="term" value="F:oxidoreductase activity"/>
    <property type="evidence" value="ECO:0007669"/>
    <property type="project" value="UniProtKB-KW"/>
</dbReference>
<protein>
    <recommendedName>
        <fullName evidence="4">Molybdopterin dinucleotide-binding domain-containing protein</fullName>
    </recommendedName>
</protein>